<reference evidence="1" key="1">
    <citation type="submission" date="2018-06" db="EMBL/GenBank/DDBJ databases">
        <title>SME-4 producing Serratia marcescens from Argentina and comparison with genomes of other SME-producers.</title>
        <authorList>
            <person name="Dabos L."/>
            <person name="Patino Navarrete R."/>
            <person name="Naas T."/>
        </authorList>
    </citation>
    <scope>NUCLEOTIDE SEQUENCE</scope>
    <source>
        <strain evidence="1">CHE4</strain>
    </source>
</reference>
<proteinExistence type="predicted"/>
<sequence>MLISGLKQLQHHRCLQHLCTSALISLSIHRNGKNTFVGVGKESNLASVE</sequence>
<dbReference type="AlphaFoldDB" id="A0A345IPS0"/>
<organism evidence="1">
    <name type="scientific">Serratia marcescens</name>
    <dbReference type="NCBI Taxonomy" id="615"/>
    <lineage>
        <taxon>Bacteria</taxon>
        <taxon>Pseudomonadati</taxon>
        <taxon>Pseudomonadota</taxon>
        <taxon>Gammaproteobacteria</taxon>
        <taxon>Enterobacterales</taxon>
        <taxon>Yersiniaceae</taxon>
        <taxon>Serratia</taxon>
    </lineage>
</organism>
<accession>A0A345IPS0</accession>
<evidence type="ECO:0000313" key="1">
    <source>
        <dbReference type="EMBL" id="AXH01842.1"/>
    </source>
</evidence>
<dbReference type="EMBL" id="MH460880">
    <property type="protein sequence ID" value="AXH01842.1"/>
    <property type="molecule type" value="Genomic_DNA"/>
</dbReference>
<name>A0A345IPS0_SERMA</name>
<protein>
    <submittedName>
        <fullName evidence="1">Uncharacterized protein</fullName>
    </submittedName>
</protein>